<feature type="compositionally biased region" description="Low complexity" evidence="1">
    <location>
        <begin position="14"/>
        <end position="29"/>
    </location>
</feature>
<proteinExistence type="predicted"/>
<name>A0A9P8CPI2_9HYPO</name>
<organism evidence="2 3">
    <name type="scientific">Emericellopsis atlantica</name>
    <dbReference type="NCBI Taxonomy" id="2614577"/>
    <lineage>
        <taxon>Eukaryota</taxon>
        <taxon>Fungi</taxon>
        <taxon>Dikarya</taxon>
        <taxon>Ascomycota</taxon>
        <taxon>Pezizomycotina</taxon>
        <taxon>Sordariomycetes</taxon>
        <taxon>Hypocreomycetidae</taxon>
        <taxon>Hypocreales</taxon>
        <taxon>Bionectriaceae</taxon>
        <taxon>Emericellopsis</taxon>
    </lineage>
</organism>
<keyword evidence="3" id="KW-1185">Reference proteome</keyword>
<dbReference type="GeneID" id="70288872"/>
<dbReference type="AlphaFoldDB" id="A0A9P8CPI2"/>
<accession>A0A9P8CPI2</accession>
<reference evidence="2" key="1">
    <citation type="journal article" date="2021" name="IMA Fungus">
        <title>Genomic characterization of three marine fungi, including Emericellopsis atlantica sp. nov. with signatures of a generalist lifestyle and marine biomass degradation.</title>
        <authorList>
            <person name="Hagestad O.C."/>
            <person name="Hou L."/>
            <person name="Andersen J.H."/>
            <person name="Hansen E.H."/>
            <person name="Altermark B."/>
            <person name="Li C."/>
            <person name="Kuhnert E."/>
            <person name="Cox R.J."/>
            <person name="Crous P.W."/>
            <person name="Spatafora J.W."/>
            <person name="Lail K."/>
            <person name="Amirebrahimi M."/>
            <person name="Lipzen A."/>
            <person name="Pangilinan J."/>
            <person name="Andreopoulos W."/>
            <person name="Hayes R.D."/>
            <person name="Ng V."/>
            <person name="Grigoriev I.V."/>
            <person name="Jackson S.A."/>
            <person name="Sutton T.D.S."/>
            <person name="Dobson A.D.W."/>
            <person name="Rama T."/>
        </authorList>
    </citation>
    <scope>NUCLEOTIDE SEQUENCE</scope>
    <source>
        <strain evidence="2">TS7</strain>
    </source>
</reference>
<feature type="region of interest" description="Disordered" evidence="1">
    <location>
        <begin position="8"/>
        <end position="80"/>
    </location>
</feature>
<dbReference type="EMBL" id="MU251260">
    <property type="protein sequence ID" value="KAG9252781.1"/>
    <property type="molecule type" value="Genomic_DNA"/>
</dbReference>
<feature type="compositionally biased region" description="Polar residues" evidence="1">
    <location>
        <begin position="30"/>
        <end position="44"/>
    </location>
</feature>
<dbReference type="RefSeq" id="XP_046116705.1">
    <property type="nucleotide sequence ID" value="XM_046257969.1"/>
</dbReference>
<evidence type="ECO:0000256" key="1">
    <source>
        <dbReference type="SAM" id="MobiDB-lite"/>
    </source>
</evidence>
<evidence type="ECO:0000313" key="3">
    <source>
        <dbReference type="Proteomes" id="UP000887229"/>
    </source>
</evidence>
<sequence>MVIERVLMNKNARLSSSDSSQLPDPTPSQVSTSSKPPTSLQCPTSVRVKPPTSPVPPARHRPNDSLRVPPPRPLVPHSSRGRSLVVISLPPFDKISSSQLDASLSDDCRPFSHRPQLYGNVLFNSHVPRSLRRLCTPVLSGTDAAVLADAAMIPCGAGNLSHAAYSLGSRPTMQPSLQVDSLLASPDSHDCVLFHVDDIAASFLLWWMDCRWQQEERSFASRLGHHRSFVVDPSIAILLAWKNLRWK</sequence>
<dbReference type="Proteomes" id="UP000887229">
    <property type="component" value="Unassembled WGS sequence"/>
</dbReference>
<comment type="caution">
    <text evidence="2">The sequence shown here is derived from an EMBL/GenBank/DDBJ whole genome shotgun (WGS) entry which is preliminary data.</text>
</comment>
<protein>
    <submittedName>
        <fullName evidence="2">Uncharacterized protein</fullName>
    </submittedName>
</protein>
<evidence type="ECO:0000313" key="2">
    <source>
        <dbReference type="EMBL" id="KAG9252781.1"/>
    </source>
</evidence>
<gene>
    <name evidence="2" type="ORF">F5Z01DRAFT_185467</name>
</gene>